<evidence type="ECO:0000313" key="1">
    <source>
        <dbReference type="EMBL" id="QHS78383.1"/>
    </source>
</evidence>
<dbReference type="AlphaFoldDB" id="A0A6C0AFY8"/>
<protein>
    <recommendedName>
        <fullName evidence="2">Nudix hydrolase domain-containing protein</fullName>
    </recommendedName>
</protein>
<dbReference type="InterPro" id="IPR015797">
    <property type="entry name" value="NUDIX_hydrolase-like_dom_sf"/>
</dbReference>
<proteinExistence type="predicted"/>
<reference evidence="1" key="1">
    <citation type="journal article" date="2020" name="Nature">
        <title>Giant virus diversity and host interactions through global metagenomics.</title>
        <authorList>
            <person name="Schulz F."/>
            <person name="Roux S."/>
            <person name="Paez-Espino D."/>
            <person name="Jungbluth S."/>
            <person name="Walsh D.A."/>
            <person name="Denef V.J."/>
            <person name="McMahon K.D."/>
            <person name="Konstantinidis K.T."/>
            <person name="Eloe-Fadrosh E.A."/>
            <person name="Kyrpides N.C."/>
            <person name="Woyke T."/>
        </authorList>
    </citation>
    <scope>NUCLEOTIDE SEQUENCE</scope>
    <source>
        <strain evidence="1">GVMAG-S-1021933-23</strain>
    </source>
</reference>
<accession>A0A6C0AFY8</accession>
<evidence type="ECO:0008006" key="2">
    <source>
        <dbReference type="Google" id="ProtNLM"/>
    </source>
</evidence>
<dbReference type="SUPFAM" id="SSF55811">
    <property type="entry name" value="Nudix"/>
    <property type="match status" value="1"/>
</dbReference>
<sequence>MQQDRKFEGGLISKKLTREILGTKFSKSKRSSIIPFFYKNGIKYYFLAISAEYDQVNDMGGRIDPGEDFLESAIRELNEESVCVFDYKDNYNYIADNSITIYDDNNIITFVNISYKSDLCEDFEKNYKLALKDVNTDPVYLENRHMIYISEEDLKDLCKNEKVKIPKKLSKIIGEFKYYPNIYLDLKNTLIKGFRGWESLDTLH</sequence>
<name>A0A6C0AFY8_9ZZZZ</name>
<organism evidence="1">
    <name type="scientific">viral metagenome</name>
    <dbReference type="NCBI Taxonomy" id="1070528"/>
    <lineage>
        <taxon>unclassified sequences</taxon>
        <taxon>metagenomes</taxon>
        <taxon>organismal metagenomes</taxon>
    </lineage>
</organism>
<dbReference type="Gene3D" id="3.90.79.10">
    <property type="entry name" value="Nucleoside Triphosphate Pyrophosphohydrolase"/>
    <property type="match status" value="1"/>
</dbReference>
<dbReference type="EMBL" id="MN740596">
    <property type="protein sequence ID" value="QHS78383.1"/>
    <property type="molecule type" value="Genomic_DNA"/>
</dbReference>